<dbReference type="PANTHER" id="PTHR28584">
    <property type="entry name" value="FAMILY WITH SEQUENCE SIMILARITY 228 MEMBER A"/>
    <property type="match status" value="1"/>
</dbReference>
<dbReference type="InterPro" id="IPR040046">
    <property type="entry name" value="FAM228"/>
</dbReference>
<evidence type="ECO:0000256" key="1">
    <source>
        <dbReference type="ARBA" id="ARBA00007753"/>
    </source>
</evidence>
<feature type="region of interest" description="Disordered" evidence="2">
    <location>
        <begin position="1"/>
        <end position="72"/>
    </location>
</feature>
<dbReference type="EMBL" id="OY660880">
    <property type="protein sequence ID" value="CAJ1077125.1"/>
    <property type="molecule type" value="Genomic_DNA"/>
</dbReference>
<sequence>MSPKKKRTTHGVITFHTPFPAKLLKSEGGTADLKDPAETIRSPSQQRSPFKSEKAKQSESSSSGSQLSPTQNLLSHSSLRQLQVKMETENHLVKKILETENGFMKDLEKFFRHRDVNELRRRELLHKRWTERVWFPLQRRVEERVSRCSPVDAERRQRLYSHYLQHCNTKGFVFLETYDLKEYDPFLLNTKQPRFFKLSAADFQDPFYLHERLKDQKEARCEAGCKQKRPQSDHPPAQPAAPHHDIYHLVSSSYQSSASRKTTTTEDVTRGRKSSRLDAIPCHILASAAADGRCNQQGCCSSRRGRHQQSASSQQLQSTCE</sequence>
<dbReference type="AlphaFoldDB" id="A0AAV1GV49"/>
<organism evidence="3 4">
    <name type="scientific">Xyrichtys novacula</name>
    <name type="common">Pearly razorfish</name>
    <name type="synonym">Hemipteronotus novacula</name>
    <dbReference type="NCBI Taxonomy" id="13765"/>
    <lineage>
        <taxon>Eukaryota</taxon>
        <taxon>Metazoa</taxon>
        <taxon>Chordata</taxon>
        <taxon>Craniata</taxon>
        <taxon>Vertebrata</taxon>
        <taxon>Euteleostomi</taxon>
        <taxon>Actinopterygii</taxon>
        <taxon>Neopterygii</taxon>
        <taxon>Teleostei</taxon>
        <taxon>Neoteleostei</taxon>
        <taxon>Acanthomorphata</taxon>
        <taxon>Eupercaria</taxon>
        <taxon>Labriformes</taxon>
        <taxon>Labridae</taxon>
        <taxon>Xyrichtys</taxon>
    </lineage>
</organism>
<dbReference type="Proteomes" id="UP001178508">
    <property type="component" value="Chromosome 17"/>
</dbReference>
<comment type="similarity">
    <text evidence="1">Belongs to the FAM228 family.</text>
</comment>
<accession>A0AAV1GV49</accession>
<keyword evidence="4" id="KW-1185">Reference proteome</keyword>
<dbReference type="PANTHER" id="PTHR28584:SF1">
    <property type="entry name" value="PROTEIN FAM228B"/>
    <property type="match status" value="1"/>
</dbReference>
<name>A0AAV1GV49_XYRNO</name>
<evidence type="ECO:0000313" key="4">
    <source>
        <dbReference type="Proteomes" id="UP001178508"/>
    </source>
</evidence>
<protein>
    <submittedName>
        <fullName evidence="3">Protein FAM228A</fullName>
    </submittedName>
</protein>
<evidence type="ECO:0000313" key="3">
    <source>
        <dbReference type="EMBL" id="CAJ1077125.1"/>
    </source>
</evidence>
<reference evidence="3" key="1">
    <citation type="submission" date="2023-08" db="EMBL/GenBank/DDBJ databases">
        <authorList>
            <person name="Alioto T."/>
            <person name="Alioto T."/>
            <person name="Gomez Garrido J."/>
        </authorList>
    </citation>
    <scope>NUCLEOTIDE SEQUENCE</scope>
</reference>
<gene>
    <name evidence="3" type="ORF">XNOV1_A018022</name>
</gene>
<evidence type="ECO:0000256" key="2">
    <source>
        <dbReference type="SAM" id="MobiDB-lite"/>
    </source>
</evidence>
<feature type="compositionally biased region" description="Polar residues" evidence="2">
    <location>
        <begin position="250"/>
        <end position="262"/>
    </location>
</feature>
<feature type="compositionally biased region" description="Low complexity" evidence="2">
    <location>
        <begin position="58"/>
        <end position="68"/>
    </location>
</feature>
<feature type="region of interest" description="Disordered" evidence="2">
    <location>
        <begin position="220"/>
        <end position="272"/>
    </location>
</feature>
<proteinExistence type="inferred from homology"/>